<dbReference type="Proteomes" id="UP000186922">
    <property type="component" value="Unassembled WGS sequence"/>
</dbReference>
<dbReference type="SMART" id="SM00320">
    <property type="entry name" value="WD40"/>
    <property type="match status" value="3"/>
</dbReference>
<dbReference type="PANTHER" id="PTHR10856:SF0">
    <property type="entry name" value="CORONIN"/>
    <property type="match status" value="1"/>
</dbReference>
<evidence type="ECO:0000256" key="5">
    <source>
        <dbReference type="ARBA" id="ARBA00023203"/>
    </source>
</evidence>
<dbReference type="Gene3D" id="2.130.10.10">
    <property type="entry name" value="YVTN repeat-like/Quinoprotein amine dehydrogenase"/>
    <property type="match status" value="1"/>
</dbReference>
<dbReference type="InterPro" id="IPR015943">
    <property type="entry name" value="WD40/YVTN_repeat-like_dom_sf"/>
</dbReference>
<dbReference type="PROSITE" id="PS50082">
    <property type="entry name" value="WD_REPEATS_2"/>
    <property type="match status" value="3"/>
</dbReference>
<dbReference type="STRING" id="947166.A0A1D1VT24"/>
<dbReference type="InterPro" id="IPR036322">
    <property type="entry name" value="WD40_repeat_dom_sf"/>
</dbReference>
<dbReference type="GO" id="GO:0007015">
    <property type="term" value="P:actin filament organization"/>
    <property type="evidence" value="ECO:0007669"/>
    <property type="project" value="TreeGrafter"/>
</dbReference>
<dbReference type="FunFam" id="2.130.10.10:FF:000502">
    <property type="entry name" value="Coronin"/>
    <property type="match status" value="1"/>
</dbReference>
<dbReference type="InterPro" id="IPR015048">
    <property type="entry name" value="DUF1899"/>
</dbReference>
<dbReference type="GO" id="GO:0051015">
    <property type="term" value="F:actin filament binding"/>
    <property type="evidence" value="ECO:0007669"/>
    <property type="project" value="TreeGrafter"/>
</dbReference>
<evidence type="ECO:0000256" key="4">
    <source>
        <dbReference type="ARBA" id="ARBA00023054"/>
    </source>
</evidence>
<evidence type="ECO:0000256" key="7">
    <source>
        <dbReference type="RuleBase" id="RU280818"/>
    </source>
</evidence>
<evidence type="ECO:0000313" key="10">
    <source>
        <dbReference type="EMBL" id="GAV04026.1"/>
    </source>
</evidence>
<comment type="similarity">
    <text evidence="1 7">Belongs to the WD repeat coronin family.</text>
</comment>
<comment type="caution">
    <text evidence="10">The sequence shown here is derived from an EMBL/GenBank/DDBJ whole genome shotgun (WGS) entry which is preliminary data.</text>
</comment>
<feature type="repeat" description="WD" evidence="6">
    <location>
        <begin position="77"/>
        <end position="111"/>
    </location>
</feature>
<evidence type="ECO:0000256" key="8">
    <source>
        <dbReference type="SAM" id="MobiDB-lite"/>
    </source>
</evidence>
<feature type="compositionally biased region" description="Low complexity" evidence="8">
    <location>
        <begin position="442"/>
        <end position="451"/>
    </location>
</feature>
<feature type="region of interest" description="Disordered" evidence="8">
    <location>
        <begin position="495"/>
        <end position="519"/>
    </location>
</feature>
<dbReference type="EMBL" id="BDGG01000010">
    <property type="protein sequence ID" value="GAV04026.1"/>
    <property type="molecule type" value="Genomic_DNA"/>
</dbReference>
<keyword evidence="11" id="KW-1185">Reference proteome</keyword>
<dbReference type="OrthoDB" id="1850764at2759"/>
<dbReference type="InterPro" id="IPR015505">
    <property type="entry name" value="Coronin"/>
</dbReference>
<evidence type="ECO:0000313" key="11">
    <source>
        <dbReference type="Proteomes" id="UP000186922"/>
    </source>
</evidence>
<dbReference type="Pfam" id="PF00400">
    <property type="entry name" value="WD40"/>
    <property type="match status" value="3"/>
</dbReference>
<feature type="region of interest" description="Disordered" evidence="8">
    <location>
        <begin position="417"/>
        <end position="467"/>
    </location>
</feature>
<feature type="repeat" description="WD" evidence="6">
    <location>
        <begin position="170"/>
        <end position="211"/>
    </location>
</feature>
<dbReference type="Pfam" id="PF08953">
    <property type="entry name" value="DUF1899"/>
    <property type="match status" value="1"/>
</dbReference>
<dbReference type="Pfam" id="PF16300">
    <property type="entry name" value="WD40_4"/>
    <property type="match status" value="1"/>
</dbReference>
<protein>
    <recommendedName>
        <fullName evidence="7">Coronin</fullName>
    </recommendedName>
</protein>
<keyword evidence="5" id="KW-0009">Actin-binding</keyword>
<feature type="domain" description="DUF1899" evidence="9">
    <location>
        <begin position="4"/>
        <end position="68"/>
    </location>
</feature>
<evidence type="ECO:0000259" key="9">
    <source>
        <dbReference type="SMART" id="SM01166"/>
    </source>
</evidence>
<dbReference type="PROSITE" id="PS00678">
    <property type="entry name" value="WD_REPEATS_1"/>
    <property type="match status" value="1"/>
</dbReference>
<evidence type="ECO:0000256" key="1">
    <source>
        <dbReference type="ARBA" id="ARBA00009482"/>
    </source>
</evidence>
<feature type="repeat" description="WD" evidence="6">
    <location>
        <begin position="127"/>
        <end position="169"/>
    </location>
</feature>
<evidence type="ECO:0000256" key="2">
    <source>
        <dbReference type="ARBA" id="ARBA00022574"/>
    </source>
</evidence>
<keyword evidence="4" id="KW-0175">Coiled coil</keyword>
<gene>
    <name evidence="10" type="primary">RvY_14371</name>
    <name evidence="10" type="synonym">RvY_14371.1</name>
    <name evidence="10" type="ORF">RvY_14371-1</name>
</gene>
<reference evidence="10 11" key="1">
    <citation type="journal article" date="2016" name="Nat. Commun.">
        <title>Extremotolerant tardigrade genome and improved radiotolerance of human cultured cells by tardigrade-unique protein.</title>
        <authorList>
            <person name="Hashimoto T."/>
            <person name="Horikawa D.D."/>
            <person name="Saito Y."/>
            <person name="Kuwahara H."/>
            <person name="Kozuka-Hata H."/>
            <person name="Shin-I T."/>
            <person name="Minakuchi Y."/>
            <person name="Ohishi K."/>
            <person name="Motoyama A."/>
            <person name="Aizu T."/>
            <person name="Enomoto A."/>
            <person name="Kondo K."/>
            <person name="Tanaka S."/>
            <person name="Hara Y."/>
            <person name="Koshikawa S."/>
            <person name="Sagara H."/>
            <person name="Miura T."/>
            <person name="Yokobori S."/>
            <person name="Miyagawa K."/>
            <person name="Suzuki Y."/>
            <person name="Kubo T."/>
            <person name="Oyama M."/>
            <person name="Kohara Y."/>
            <person name="Fujiyama A."/>
            <person name="Arakawa K."/>
            <person name="Katayama T."/>
            <person name="Toyoda A."/>
            <person name="Kunieda T."/>
        </authorList>
    </citation>
    <scope>NUCLEOTIDE SEQUENCE [LARGE SCALE GENOMIC DNA]</scope>
    <source>
        <strain evidence="10 11">YOKOZUNA-1</strain>
    </source>
</reference>
<dbReference type="PANTHER" id="PTHR10856">
    <property type="entry name" value="CORONIN"/>
    <property type="match status" value="1"/>
</dbReference>
<organism evidence="10 11">
    <name type="scientific">Ramazzottius varieornatus</name>
    <name type="common">Water bear</name>
    <name type="synonym">Tardigrade</name>
    <dbReference type="NCBI Taxonomy" id="947166"/>
    <lineage>
        <taxon>Eukaryota</taxon>
        <taxon>Metazoa</taxon>
        <taxon>Ecdysozoa</taxon>
        <taxon>Tardigrada</taxon>
        <taxon>Eutardigrada</taxon>
        <taxon>Parachela</taxon>
        <taxon>Hypsibioidea</taxon>
        <taxon>Ramazzottiidae</taxon>
        <taxon>Ramazzottius</taxon>
    </lineage>
</organism>
<sequence length="519" mass="57307">MSVQVVRQSKFRHVYGQPEKKEFCYDDIRVTKSSWDSMFCSVNPKFLAVVTEAAGGGAFIALPLNKFGRQDKDTPIIAGHKQSVTDIQWCPFNDNVIASASDDCTVKIWQVPDGGLFINMTEPIVTLEYHQRRVAFIQWHPTANNILMSVGADHKIVIWNVGTGEPLKVIDGHTDIIFSAAFNYNGSKIVTTCKDKMIRIFDARSGELLEKGKSHEGTKSARAIFLKDGSILTTGFSKMSERQYALRDETMLDDPIIMVEVDTSNGILVPLYDPDTSVVFLTAKGDSQIRYFEVNMDQPPYVHYINTFLSSEPQRGLGYLPKRGMDTSINEIFRLYKLHGTGKVEPIHFLVPRKSDNFQADLYPDTASDIPALSAEEWWNEKKDANPVLISLKGGYQAKSAQTLQVAKKSNVLDKMPSKGGAAGGGAVNDADELDGVPEAETNGNGTTNGTKHSLSPDSKLAPNLEDSAVVTELQDEVKRLRKMILSMDKRIKALEEKQGIKPGSVEDGEASTKQNGAH</sequence>
<keyword evidence="2 6" id="KW-0853">WD repeat</keyword>
<evidence type="ECO:0000256" key="6">
    <source>
        <dbReference type="PROSITE-ProRule" id="PRU00221"/>
    </source>
</evidence>
<dbReference type="SUPFAM" id="SSF50978">
    <property type="entry name" value="WD40 repeat-like"/>
    <property type="match status" value="1"/>
</dbReference>
<keyword evidence="3 7" id="KW-0677">Repeat</keyword>
<dbReference type="InterPro" id="IPR001680">
    <property type="entry name" value="WD40_rpt"/>
</dbReference>
<name>A0A1D1VT24_RAMVA</name>
<dbReference type="SMART" id="SM01167">
    <property type="entry name" value="DUF1900"/>
    <property type="match status" value="1"/>
</dbReference>
<evidence type="ECO:0000256" key="3">
    <source>
        <dbReference type="ARBA" id="ARBA00022737"/>
    </source>
</evidence>
<dbReference type="AlphaFoldDB" id="A0A1D1VT24"/>
<dbReference type="PROSITE" id="PS50294">
    <property type="entry name" value="WD_REPEATS_REGION"/>
    <property type="match status" value="3"/>
</dbReference>
<dbReference type="SMART" id="SM01166">
    <property type="entry name" value="DUF1899"/>
    <property type="match status" value="1"/>
</dbReference>
<proteinExistence type="inferred from homology"/>
<dbReference type="InterPro" id="IPR019775">
    <property type="entry name" value="WD40_repeat_CS"/>
</dbReference>
<accession>A0A1D1VT24</accession>